<comment type="caution">
    <text evidence="1">The sequence shown here is derived from an EMBL/GenBank/DDBJ whole genome shotgun (WGS) entry which is preliminary data.</text>
</comment>
<evidence type="ECO:0000313" key="2">
    <source>
        <dbReference type="Proteomes" id="UP001079535"/>
    </source>
</evidence>
<organism evidence="1 2">
    <name type="scientific">Mediterraneibacter gnavus</name>
    <name type="common">Ruminococcus gnavus</name>
    <dbReference type="NCBI Taxonomy" id="33038"/>
    <lineage>
        <taxon>Bacteria</taxon>
        <taxon>Bacillati</taxon>
        <taxon>Bacillota</taxon>
        <taxon>Clostridia</taxon>
        <taxon>Lachnospirales</taxon>
        <taxon>Lachnospiraceae</taxon>
        <taxon>Mediterraneibacter</taxon>
    </lineage>
</organism>
<dbReference type="RefSeq" id="WP_009245954.1">
    <property type="nucleotide sequence ID" value="NZ_CABKQB010000018.1"/>
</dbReference>
<sequence length="159" mass="18723">MNKTVLKDIGIFKSKLLLSFLDSSDICELLLGDNYMPDDVDDLVYSQIFPYLYIEDTQTEVKPYLCFEVNFKQQTRTMKTLQIIVYAYCHKDCMKYHKDGYSGTRADILADMVERQLHETNKYGIGELNLESVNYYFPNSKYYGRQLVFTTSDFKFKNI</sequence>
<dbReference type="AlphaFoldDB" id="A0A9Q4EZR0"/>
<reference evidence="1" key="1">
    <citation type="submission" date="2022-11" db="EMBL/GenBank/DDBJ databases">
        <title>Temperate bacteriophages infecting mucin-degrading bacterium Ruminococcus gnavus from the human gut.</title>
        <authorList>
            <person name="Buttimer C."/>
        </authorList>
    </citation>
    <scope>NUCLEOTIDE SEQUENCE</scope>
    <source>
        <strain evidence="1">CCUG 49994</strain>
    </source>
</reference>
<dbReference type="Proteomes" id="UP001079535">
    <property type="component" value="Unassembled WGS sequence"/>
</dbReference>
<evidence type="ECO:0000313" key="1">
    <source>
        <dbReference type="EMBL" id="MCZ0666507.1"/>
    </source>
</evidence>
<name>A0A9Q4EZR0_MEDGN</name>
<dbReference type="EMBL" id="JAPRAY010000003">
    <property type="protein sequence ID" value="MCZ0666507.1"/>
    <property type="molecule type" value="Genomic_DNA"/>
</dbReference>
<protein>
    <submittedName>
        <fullName evidence="1">Uncharacterized protein</fullName>
    </submittedName>
</protein>
<gene>
    <name evidence="1" type="ORF">OZZ17_03005</name>
</gene>
<proteinExistence type="predicted"/>
<accession>A0A9Q4EZR0</accession>